<dbReference type="Proteomes" id="UP000009183">
    <property type="component" value="Chromosome 17"/>
</dbReference>
<sequence>MEALKRKRSENDVVNVLAKKAKGEGEKDAAAASGPPSPPEEEVEEFFAILRRMRDAMGALAKSNGDTPRLTERWTMAIETEVVEAVTGVEKDETGRKEELFDLNVAPEPETTSS</sequence>
<reference evidence="3" key="1">
    <citation type="journal article" date="2007" name="Nature">
        <title>The grapevine genome sequence suggests ancestral hexaploidization in major angiosperm phyla.</title>
        <authorList>
            <consortium name="The French-Italian Public Consortium for Grapevine Genome Characterization."/>
            <person name="Jaillon O."/>
            <person name="Aury J.-M."/>
            <person name="Noel B."/>
            <person name="Policriti A."/>
            <person name="Clepet C."/>
            <person name="Casagrande A."/>
            <person name="Choisne N."/>
            <person name="Aubourg S."/>
            <person name="Vitulo N."/>
            <person name="Jubin C."/>
            <person name="Vezzi A."/>
            <person name="Legeai F."/>
            <person name="Hugueney P."/>
            <person name="Dasilva C."/>
            <person name="Horner D."/>
            <person name="Mica E."/>
            <person name="Jublot D."/>
            <person name="Poulain J."/>
            <person name="Bruyere C."/>
            <person name="Billault A."/>
            <person name="Segurens B."/>
            <person name="Gouyvenoux M."/>
            <person name="Ugarte E."/>
            <person name="Cattonaro F."/>
            <person name="Anthouard V."/>
            <person name="Vico V."/>
            <person name="Del Fabbro C."/>
            <person name="Alaux M."/>
            <person name="Di Gaspero G."/>
            <person name="Dumas V."/>
            <person name="Felice N."/>
            <person name="Paillard S."/>
            <person name="Juman I."/>
            <person name="Moroldo M."/>
            <person name="Scalabrin S."/>
            <person name="Canaguier A."/>
            <person name="Le Clainche I."/>
            <person name="Malacrida G."/>
            <person name="Durand E."/>
            <person name="Pesole G."/>
            <person name="Laucou V."/>
            <person name="Chatelet P."/>
            <person name="Merdinoglu D."/>
            <person name="Delledonne M."/>
            <person name="Pezzotti M."/>
            <person name="Lecharny A."/>
            <person name="Scarpelli C."/>
            <person name="Artiguenave F."/>
            <person name="Pe M.E."/>
            <person name="Valle G."/>
            <person name="Morgante M."/>
            <person name="Caboche M."/>
            <person name="Adam-Blondon A.-F."/>
            <person name="Weissenbach J."/>
            <person name="Quetier F."/>
            <person name="Wincker P."/>
        </authorList>
    </citation>
    <scope>NUCLEOTIDE SEQUENCE [LARGE SCALE GENOMIC DNA]</scope>
    <source>
        <strain evidence="3">cv. Pinot noir / PN40024</strain>
    </source>
</reference>
<dbReference type="PANTHER" id="PTHR35735:SF5">
    <property type="entry name" value="PROTEIN NIM1-INTERACTING 2"/>
    <property type="match status" value="1"/>
</dbReference>
<dbReference type="EMBL" id="FN594950">
    <property type="protein sequence ID" value="CCB43214.1"/>
    <property type="molecule type" value="Genomic_DNA"/>
</dbReference>
<dbReference type="HOGENOM" id="CLU_2125605_0_0_1"/>
<gene>
    <name evidence="2" type="ordered locus">VIT_17s0000g03780</name>
</gene>
<keyword evidence="3" id="KW-1185">Reference proteome</keyword>
<dbReference type="InParanoid" id="F6GTK5"/>
<dbReference type="InterPro" id="IPR034577">
    <property type="entry name" value="NIMIN-2"/>
</dbReference>
<accession>F6GTK5</accession>
<organism evidence="2 3">
    <name type="scientific">Vitis vinifera</name>
    <name type="common">Grape</name>
    <dbReference type="NCBI Taxonomy" id="29760"/>
    <lineage>
        <taxon>Eukaryota</taxon>
        <taxon>Viridiplantae</taxon>
        <taxon>Streptophyta</taxon>
        <taxon>Embryophyta</taxon>
        <taxon>Tracheophyta</taxon>
        <taxon>Spermatophyta</taxon>
        <taxon>Magnoliopsida</taxon>
        <taxon>eudicotyledons</taxon>
        <taxon>Gunneridae</taxon>
        <taxon>Pentapetalae</taxon>
        <taxon>rosids</taxon>
        <taxon>Vitales</taxon>
        <taxon>Vitaceae</taxon>
        <taxon>Viteae</taxon>
        <taxon>Vitis</taxon>
    </lineage>
</organism>
<dbReference type="PANTHER" id="PTHR35735">
    <property type="entry name" value="PROTEIN NIM1-INTERACTING 2"/>
    <property type="match status" value="1"/>
</dbReference>
<dbReference type="PaxDb" id="29760-VIT_17s0000g03780.t01"/>
<evidence type="ECO:0000313" key="2">
    <source>
        <dbReference type="EMBL" id="CCB43214.1"/>
    </source>
</evidence>
<protein>
    <submittedName>
        <fullName evidence="2">Uncharacterized protein</fullName>
    </submittedName>
</protein>
<proteinExistence type="predicted"/>
<feature type="compositionally biased region" description="Basic and acidic residues" evidence="1">
    <location>
        <begin position="91"/>
        <end position="100"/>
    </location>
</feature>
<evidence type="ECO:0000313" key="3">
    <source>
        <dbReference type="Proteomes" id="UP000009183"/>
    </source>
</evidence>
<name>F6GTK5_VITVI</name>
<dbReference type="AlphaFoldDB" id="F6GTK5"/>
<feature type="region of interest" description="Disordered" evidence="1">
    <location>
        <begin position="18"/>
        <end position="42"/>
    </location>
</feature>
<feature type="region of interest" description="Disordered" evidence="1">
    <location>
        <begin position="91"/>
        <end position="114"/>
    </location>
</feature>
<dbReference type="GO" id="GO:0010112">
    <property type="term" value="P:regulation of systemic acquired resistance"/>
    <property type="evidence" value="ECO:0007669"/>
    <property type="project" value="InterPro"/>
</dbReference>
<evidence type="ECO:0000256" key="1">
    <source>
        <dbReference type="SAM" id="MobiDB-lite"/>
    </source>
</evidence>
<dbReference type="OrthoDB" id="10429400at2759"/>
<dbReference type="ExpressionAtlas" id="F6GTK5">
    <property type="expression patterns" value="baseline and differential"/>
</dbReference>